<feature type="domain" description="O-antigen ligase-related" evidence="6">
    <location>
        <begin position="173"/>
        <end position="317"/>
    </location>
</feature>
<dbReference type="Proteomes" id="UP000539957">
    <property type="component" value="Unassembled WGS sequence"/>
</dbReference>
<feature type="transmembrane region" description="Helical" evidence="5">
    <location>
        <begin position="335"/>
        <end position="353"/>
    </location>
</feature>
<name>A0A7W7INB2_9CAUL</name>
<dbReference type="RefSeq" id="WP_260398344.1">
    <property type="nucleotide sequence ID" value="NZ_JACHKY010000002.1"/>
</dbReference>
<evidence type="ECO:0000259" key="6">
    <source>
        <dbReference type="Pfam" id="PF04932"/>
    </source>
</evidence>
<keyword evidence="7" id="KW-0436">Ligase</keyword>
<gene>
    <name evidence="7" type="ORF">HNP32_001131</name>
</gene>
<evidence type="ECO:0000256" key="1">
    <source>
        <dbReference type="ARBA" id="ARBA00004141"/>
    </source>
</evidence>
<feature type="transmembrane region" description="Helical" evidence="5">
    <location>
        <begin position="213"/>
        <end position="232"/>
    </location>
</feature>
<dbReference type="Pfam" id="PF04932">
    <property type="entry name" value="Wzy_C"/>
    <property type="match status" value="1"/>
</dbReference>
<feature type="transmembrane region" description="Helical" evidence="5">
    <location>
        <begin position="166"/>
        <end position="183"/>
    </location>
</feature>
<organism evidence="7 8">
    <name type="scientific">Brevundimonas bullata</name>
    <dbReference type="NCBI Taxonomy" id="13160"/>
    <lineage>
        <taxon>Bacteria</taxon>
        <taxon>Pseudomonadati</taxon>
        <taxon>Pseudomonadota</taxon>
        <taxon>Alphaproteobacteria</taxon>
        <taxon>Caulobacterales</taxon>
        <taxon>Caulobacteraceae</taxon>
        <taxon>Brevundimonas</taxon>
    </lineage>
</organism>
<dbReference type="PANTHER" id="PTHR37422:SF17">
    <property type="entry name" value="O-ANTIGEN LIGASE"/>
    <property type="match status" value="1"/>
</dbReference>
<keyword evidence="4 5" id="KW-0472">Membrane</keyword>
<keyword evidence="8" id="KW-1185">Reference proteome</keyword>
<comment type="subcellular location">
    <subcellularLocation>
        <location evidence="1">Membrane</location>
        <topology evidence="1">Multi-pass membrane protein</topology>
    </subcellularLocation>
</comment>
<proteinExistence type="predicted"/>
<feature type="transmembrane region" description="Helical" evidence="5">
    <location>
        <begin position="309"/>
        <end position="328"/>
    </location>
</feature>
<feature type="transmembrane region" description="Helical" evidence="5">
    <location>
        <begin position="74"/>
        <end position="90"/>
    </location>
</feature>
<feature type="transmembrane region" description="Helical" evidence="5">
    <location>
        <begin position="20"/>
        <end position="38"/>
    </location>
</feature>
<dbReference type="GO" id="GO:0016874">
    <property type="term" value="F:ligase activity"/>
    <property type="evidence" value="ECO:0007669"/>
    <property type="project" value="UniProtKB-KW"/>
</dbReference>
<evidence type="ECO:0000256" key="5">
    <source>
        <dbReference type="SAM" id="Phobius"/>
    </source>
</evidence>
<evidence type="ECO:0000256" key="2">
    <source>
        <dbReference type="ARBA" id="ARBA00022692"/>
    </source>
</evidence>
<accession>A0A7W7INB2</accession>
<sequence length="407" mass="44022">MLTGALIGPVLAPDQSETPILRLFWLPAYALTAGLLLLRFETVVKAWPAWLALGSLVVLAFASTQWSIDAATTQRRVVAMTINGSFAIYLGSRFHDIHLPRLLACCALIMGILSVFIVFAVPSIGVHSDVNAGMWRGIWYEKNQMGIAMAAGATAAAAWIAAKDRLSITPIATILLCLCLVLATQSKTSLLCALIGISIVVALSVLKRAGPALIIVAIWLGVICLAFGWWLWSTESGEILQALGKDPTLTGRTAIWDALFRKIDERPWTGYGYNAFWGKGSEPAAWIRHQTGWSVPSAHNGWIDLLAQLGWPGAVLVGTIVASSYLLTLIRLPAAGLREGFWGVAYLTVYLLLTLSESVLLSAQSMPWTLCLAILARAVYPEPRPQRAMLAPSRRAAYQTGSRIASD</sequence>
<feature type="transmembrane region" description="Helical" evidence="5">
    <location>
        <begin position="102"/>
        <end position="124"/>
    </location>
</feature>
<dbReference type="EMBL" id="JACHKY010000002">
    <property type="protein sequence ID" value="MBB4797407.1"/>
    <property type="molecule type" value="Genomic_DNA"/>
</dbReference>
<dbReference type="InterPro" id="IPR007016">
    <property type="entry name" value="O-antigen_ligase-rel_domated"/>
</dbReference>
<protein>
    <submittedName>
        <fullName evidence="7">O-antigen ligase</fullName>
    </submittedName>
</protein>
<dbReference type="AlphaFoldDB" id="A0A7W7INB2"/>
<feature type="transmembrane region" description="Helical" evidence="5">
    <location>
        <begin position="189"/>
        <end position="206"/>
    </location>
</feature>
<evidence type="ECO:0000256" key="3">
    <source>
        <dbReference type="ARBA" id="ARBA00022989"/>
    </source>
</evidence>
<keyword evidence="3 5" id="KW-1133">Transmembrane helix</keyword>
<keyword evidence="2 5" id="KW-0812">Transmembrane</keyword>
<evidence type="ECO:0000313" key="8">
    <source>
        <dbReference type="Proteomes" id="UP000539957"/>
    </source>
</evidence>
<evidence type="ECO:0000256" key="4">
    <source>
        <dbReference type="ARBA" id="ARBA00023136"/>
    </source>
</evidence>
<dbReference type="GO" id="GO:0016020">
    <property type="term" value="C:membrane"/>
    <property type="evidence" value="ECO:0007669"/>
    <property type="project" value="UniProtKB-SubCell"/>
</dbReference>
<feature type="transmembrane region" description="Helical" evidence="5">
    <location>
        <begin position="144"/>
        <end position="161"/>
    </location>
</feature>
<evidence type="ECO:0000313" key="7">
    <source>
        <dbReference type="EMBL" id="MBB4797407.1"/>
    </source>
</evidence>
<reference evidence="7 8" key="1">
    <citation type="submission" date="2020-08" db="EMBL/GenBank/DDBJ databases">
        <title>Functional genomics of gut bacteria from endangered species of beetles.</title>
        <authorList>
            <person name="Carlos-Shanley C."/>
        </authorList>
    </citation>
    <scope>NUCLEOTIDE SEQUENCE [LARGE SCALE GENOMIC DNA]</scope>
    <source>
        <strain evidence="7 8">S00123</strain>
    </source>
</reference>
<dbReference type="InterPro" id="IPR051533">
    <property type="entry name" value="WaaL-like"/>
</dbReference>
<dbReference type="PANTHER" id="PTHR37422">
    <property type="entry name" value="TEICHURONIC ACID BIOSYNTHESIS PROTEIN TUAE"/>
    <property type="match status" value="1"/>
</dbReference>
<feature type="transmembrane region" description="Helical" evidence="5">
    <location>
        <begin position="50"/>
        <end position="68"/>
    </location>
</feature>
<comment type="caution">
    <text evidence="7">The sequence shown here is derived from an EMBL/GenBank/DDBJ whole genome shotgun (WGS) entry which is preliminary data.</text>
</comment>